<feature type="region of interest" description="Disordered" evidence="2">
    <location>
        <begin position="625"/>
        <end position="645"/>
    </location>
</feature>
<evidence type="ECO:0000313" key="4">
    <source>
        <dbReference type="EMBL" id="QIW94503.1"/>
    </source>
</evidence>
<dbReference type="CDD" id="cd11060">
    <property type="entry name" value="CYP57A1-like"/>
    <property type="match status" value="1"/>
</dbReference>
<keyword evidence="3" id="KW-1133">Transmembrane helix</keyword>
<evidence type="ECO:0000256" key="1">
    <source>
        <dbReference type="PIRSR" id="PIRSR602401-1"/>
    </source>
</evidence>
<keyword evidence="3" id="KW-0812">Transmembrane</keyword>
<dbReference type="PANTHER" id="PTHR24305:SF168">
    <property type="entry name" value="P450, PUTATIVE (EUROFUNG)-RELATED"/>
    <property type="match status" value="1"/>
</dbReference>
<feature type="compositionally biased region" description="Basic and acidic residues" evidence="2">
    <location>
        <begin position="564"/>
        <end position="573"/>
    </location>
</feature>
<dbReference type="PRINTS" id="PR00385">
    <property type="entry name" value="P450"/>
</dbReference>
<feature type="region of interest" description="Disordered" evidence="2">
    <location>
        <begin position="500"/>
        <end position="520"/>
    </location>
</feature>
<dbReference type="GO" id="GO:0016705">
    <property type="term" value="F:oxidoreductase activity, acting on paired donors, with incorporation or reduction of molecular oxygen"/>
    <property type="evidence" value="ECO:0007669"/>
    <property type="project" value="InterPro"/>
</dbReference>
<dbReference type="Proteomes" id="UP000503462">
    <property type="component" value="Chromosome 1"/>
</dbReference>
<proteinExistence type="predicted"/>
<dbReference type="GO" id="GO:0005506">
    <property type="term" value="F:iron ion binding"/>
    <property type="evidence" value="ECO:0007669"/>
    <property type="project" value="InterPro"/>
</dbReference>
<feature type="compositionally biased region" description="Basic and acidic residues" evidence="2">
    <location>
        <begin position="795"/>
        <end position="820"/>
    </location>
</feature>
<dbReference type="OrthoDB" id="3934656at2759"/>
<organism evidence="4 5">
    <name type="scientific">Peltaster fructicola</name>
    <dbReference type="NCBI Taxonomy" id="286661"/>
    <lineage>
        <taxon>Eukaryota</taxon>
        <taxon>Fungi</taxon>
        <taxon>Dikarya</taxon>
        <taxon>Ascomycota</taxon>
        <taxon>Pezizomycotina</taxon>
        <taxon>Dothideomycetes</taxon>
        <taxon>Dothideomycetes incertae sedis</taxon>
        <taxon>Peltaster</taxon>
    </lineage>
</organism>
<dbReference type="GO" id="GO:0004497">
    <property type="term" value="F:monooxygenase activity"/>
    <property type="evidence" value="ECO:0007669"/>
    <property type="project" value="InterPro"/>
</dbReference>
<reference evidence="4 5" key="1">
    <citation type="journal article" date="2016" name="Sci. Rep.">
        <title>Peltaster fructicola genome reveals evolution from an invasive phytopathogen to an ectophytic parasite.</title>
        <authorList>
            <person name="Xu C."/>
            <person name="Chen H."/>
            <person name="Gleason M.L."/>
            <person name="Xu J.R."/>
            <person name="Liu H."/>
            <person name="Zhang R."/>
            <person name="Sun G."/>
        </authorList>
    </citation>
    <scope>NUCLEOTIDE SEQUENCE [LARGE SCALE GENOMIC DNA]</scope>
    <source>
        <strain evidence="4 5">LNHT1506</strain>
    </source>
</reference>
<feature type="binding site" description="axial binding residue" evidence="1">
    <location>
        <position position="440"/>
    </location>
    <ligand>
        <name>heme</name>
        <dbReference type="ChEBI" id="CHEBI:30413"/>
    </ligand>
    <ligandPart>
        <name>Fe</name>
        <dbReference type="ChEBI" id="CHEBI:18248"/>
    </ligandPart>
</feature>
<feature type="region of interest" description="Disordered" evidence="2">
    <location>
        <begin position="559"/>
        <end position="596"/>
    </location>
</feature>
<feature type="compositionally biased region" description="Basic and acidic residues" evidence="2">
    <location>
        <begin position="626"/>
        <end position="637"/>
    </location>
</feature>
<keyword evidence="5" id="KW-1185">Reference proteome</keyword>
<dbReference type="Pfam" id="PF00067">
    <property type="entry name" value="p450"/>
    <property type="match status" value="1"/>
</dbReference>
<feature type="transmembrane region" description="Helical" evidence="3">
    <location>
        <begin position="529"/>
        <end position="551"/>
    </location>
</feature>
<dbReference type="InterPro" id="IPR036396">
    <property type="entry name" value="Cyt_P450_sf"/>
</dbReference>
<evidence type="ECO:0000256" key="2">
    <source>
        <dbReference type="SAM" id="MobiDB-lite"/>
    </source>
</evidence>
<dbReference type="EMBL" id="CP051139">
    <property type="protein sequence ID" value="QIW94503.1"/>
    <property type="molecule type" value="Genomic_DNA"/>
</dbReference>
<dbReference type="InterPro" id="IPR050121">
    <property type="entry name" value="Cytochrome_P450_monoxygenase"/>
</dbReference>
<feature type="region of interest" description="Disordered" evidence="2">
    <location>
        <begin position="753"/>
        <end position="820"/>
    </location>
</feature>
<dbReference type="InterPro" id="IPR002401">
    <property type="entry name" value="Cyt_P450_E_grp-I"/>
</dbReference>
<name>A0A6H0XIG6_9PEZI</name>
<keyword evidence="1" id="KW-0408">Iron</keyword>
<dbReference type="Gene3D" id="1.10.630.10">
    <property type="entry name" value="Cytochrome P450"/>
    <property type="match status" value="1"/>
</dbReference>
<comment type="cofactor">
    <cofactor evidence="1">
        <name>heme</name>
        <dbReference type="ChEBI" id="CHEBI:30413"/>
    </cofactor>
</comment>
<accession>A0A6H0XIG6</accession>
<keyword evidence="1" id="KW-0349">Heme</keyword>
<sequence length="820" mass="91171">MDTTEPAFTWQRLLVGATVAFLTWQAVSTYIQYRRLSHIKGPLIAALTPLWLFYHTLRGDVYLALEENFKKYGSPLRVAPGLVQTSDPRSFRQFVTPKSPWQRGKWFDCAKFDPRAENILSMRDEKEHHERRQQLIPGYTGADVPTLEVDVDQRVIELKALIAKFAANDESFDLAQVIHYFTLDVMSKIGFGEALGFLSKNQDLFNYIKTSSAFFPVMELSANFPSILKILQSPLMASAAPKPTDRIGFGAILGYAHAVVEERLKSGASYDDMMGSFMKNGLNKIELESESILLILAGADSTATALRVTLLYIMTNPIVYAKLRAEIDGTKSSTEVITNNAAQALPFLRAVVLEGLRMFMPLTGLAGRLPPKGGLVLEGTYIPEGAEIGLCAYAMLRRTDLFGSDADSFRPERWIEGDPKFIESMERHHSLIFGAGRSSCLGKNIAMMELRKAVFEIFRTFDIAIVNPLNPVYIRANGPVVMQDISTSSTTMVAFPVATPTSLQSDTSTSDASTTPSEPSYGLSRNAKIAIYVTTIVGGTLLIALLVCALYKGRARRRTRARRRLQDELDATTKPRKRPPGFEDPDMSEATDAASWYGQRAVPSNLADRFRRKDAYIKATLGEAYPMHEDPNSDDHSSLLPASPQRALTKVDEDDIMDASRRHSETSFVDDGKISPLPESYQGSRPGSHRPNRISAAFLKPPNLRIEAPRWSWTNSQAPATPRMYVPTIASSKNSATRLRMAVNWVRTRGERITSGEGEANPKTIVPRPGVLKNQASKPNLAPRKLVKKNSVRGSSERVRMSSDRVRQSTERDLERVLSH</sequence>
<dbReference type="PRINTS" id="PR00463">
    <property type="entry name" value="EP450I"/>
</dbReference>
<evidence type="ECO:0000256" key="3">
    <source>
        <dbReference type="SAM" id="Phobius"/>
    </source>
</evidence>
<dbReference type="GO" id="GO:0020037">
    <property type="term" value="F:heme binding"/>
    <property type="evidence" value="ECO:0007669"/>
    <property type="project" value="InterPro"/>
</dbReference>
<keyword evidence="3" id="KW-0472">Membrane</keyword>
<dbReference type="InterPro" id="IPR001128">
    <property type="entry name" value="Cyt_P450"/>
</dbReference>
<feature type="transmembrane region" description="Helical" evidence="3">
    <location>
        <begin position="12"/>
        <end position="31"/>
    </location>
</feature>
<feature type="region of interest" description="Disordered" evidence="2">
    <location>
        <begin position="660"/>
        <end position="694"/>
    </location>
</feature>
<gene>
    <name evidence="4" type="ORF">AMS68_000021</name>
</gene>
<evidence type="ECO:0008006" key="6">
    <source>
        <dbReference type="Google" id="ProtNLM"/>
    </source>
</evidence>
<dbReference type="SUPFAM" id="SSF48264">
    <property type="entry name" value="Cytochrome P450"/>
    <property type="match status" value="1"/>
</dbReference>
<feature type="compositionally biased region" description="Basic and acidic residues" evidence="2">
    <location>
        <begin position="660"/>
        <end position="673"/>
    </location>
</feature>
<evidence type="ECO:0000313" key="5">
    <source>
        <dbReference type="Proteomes" id="UP000503462"/>
    </source>
</evidence>
<protein>
    <recommendedName>
        <fullName evidence="6">Cytochrome P450</fullName>
    </recommendedName>
</protein>
<dbReference type="PANTHER" id="PTHR24305">
    <property type="entry name" value="CYTOCHROME P450"/>
    <property type="match status" value="1"/>
</dbReference>
<dbReference type="AlphaFoldDB" id="A0A6H0XIG6"/>
<keyword evidence="1" id="KW-0479">Metal-binding</keyword>